<dbReference type="PANTHER" id="PTHR48021:SF47">
    <property type="entry name" value="GH17672P"/>
    <property type="match status" value="1"/>
</dbReference>
<dbReference type="PANTHER" id="PTHR48021">
    <property type="match status" value="1"/>
</dbReference>
<evidence type="ECO:0000256" key="2">
    <source>
        <dbReference type="ARBA" id="ARBA00022448"/>
    </source>
</evidence>
<dbReference type="SUPFAM" id="SSF103473">
    <property type="entry name" value="MFS general substrate transporter"/>
    <property type="match status" value="1"/>
</dbReference>
<keyword evidence="5 9" id="KW-0812">Transmembrane</keyword>
<reference evidence="11" key="1">
    <citation type="submission" date="2021-12" db="EMBL/GenBank/DDBJ databases">
        <authorList>
            <person name="King R."/>
        </authorList>
    </citation>
    <scope>NUCLEOTIDE SEQUENCE</scope>
</reference>
<proteinExistence type="predicted"/>
<dbReference type="PRINTS" id="PR00171">
    <property type="entry name" value="SUGRTRNSPORT"/>
</dbReference>
<keyword evidence="2" id="KW-0813">Transport</keyword>
<dbReference type="EMBL" id="OV121135">
    <property type="protein sequence ID" value="CAH0555868.1"/>
    <property type="molecule type" value="Genomic_DNA"/>
</dbReference>
<evidence type="ECO:0000313" key="11">
    <source>
        <dbReference type="EMBL" id="CAH0555868.1"/>
    </source>
</evidence>
<dbReference type="InterPro" id="IPR036259">
    <property type="entry name" value="MFS_trans_sf"/>
</dbReference>
<feature type="transmembrane region" description="Helical" evidence="9">
    <location>
        <begin position="415"/>
        <end position="438"/>
    </location>
</feature>
<gene>
    <name evidence="11" type="ORF">MELIAE_LOCUS7129</name>
</gene>
<protein>
    <recommendedName>
        <fullName evidence="10">Major facilitator superfamily (MFS) profile domain-containing protein</fullName>
    </recommendedName>
</protein>
<feature type="transmembrane region" description="Helical" evidence="9">
    <location>
        <begin position="111"/>
        <end position="133"/>
    </location>
</feature>
<keyword evidence="6 9" id="KW-1133">Transmembrane helix</keyword>
<dbReference type="GO" id="GO:0005886">
    <property type="term" value="C:plasma membrane"/>
    <property type="evidence" value="ECO:0007669"/>
    <property type="project" value="UniProtKB-SubCell"/>
</dbReference>
<dbReference type="InterPro" id="IPR003663">
    <property type="entry name" value="Sugar/inositol_transpt"/>
</dbReference>
<feature type="transmembrane region" description="Helical" evidence="9">
    <location>
        <begin position="389"/>
        <end position="409"/>
    </location>
</feature>
<evidence type="ECO:0000256" key="6">
    <source>
        <dbReference type="ARBA" id="ARBA00022989"/>
    </source>
</evidence>
<keyword evidence="12" id="KW-1185">Reference proteome</keyword>
<feature type="transmembrane region" description="Helical" evidence="9">
    <location>
        <begin position="12"/>
        <end position="31"/>
    </location>
</feature>
<evidence type="ECO:0000256" key="3">
    <source>
        <dbReference type="ARBA" id="ARBA00022475"/>
    </source>
</evidence>
<keyword evidence="4" id="KW-0762">Sugar transport</keyword>
<dbReference type="InterPro" id="IPR020846">
    <property type="entry name" value="MFS_dom"/>
</dbReference>
<dbReference type="Proteomes" id="UP001154078">
    <property type="component" value="Chromosome 4"/>
</dbReference>
<evidence type="ECO:0000256" key="5">
    <source>
        <dbReference type="ARBA" id="ARBA00022692"/>
    </source>
</evidence>
<dbReference type="PROSITE" id="PS50850">
    <property type="entry name" value="MFS"/>
    <property type="match status" value="1"/>
</dbReference>
<keyword evidence="7 9" id="KW-0472">Membrane</keyword>
<evidence type="ECO:0000256" key="4">
    <source>
        <dbReference type="ARBA" id="ARBA00022597"/>
    </source>
</evidence>
<dbReference type="InterPro" id="IPR050549">
    <property type="entry name" value="MFS_Trehalose_Transporter"/>
</dbReference>
<feature type="transmembrane region" description="Helical" evidence="9">
    <location>
        <begin position="319"/>
        <end position="341"/>
    </location>
</feature>
<dbReference type="OrthoDB" id="4142200at2759"/>
<dbReference type="GO" id="GO:0022857">
    <property type="term" value="F:transmembrane transporter activity"/>
    <property type="evidence" value="ECO:0007669"/>
    <property type="project" value="InterPro"/>
</dbReference>
<dbReference type="Pfam" id="PF00083">
    <property type="entry name" value="Sugar_tr"/>
    <property type="match status" value="1"/>
</dbReference>
<feature type="transmembrane region" description="Helical" evidence="9">
    <location>
        <begin position="142"/>
        <end position="163"/>
    </location>
</feature>
<feature type="transmembrane region" description="Helical" evidence="9">
    <location>
        <begin position="56"/>
        <end position="77"/>
    </location>
</feature>
<feature type="transmembrane region" description="Helical" evidence="9">
    <location>
        <begin position="250"/>
        <end position="274"/>
    </location>
</feature>
<accession>A0A9P0B5Z3</accession>
<evidence type="ECO:0000256" key="1">
    <source>
        <dbReference type="ARBA" id="ARBA00004651"/>
    </source>
</evidence>
<name>A0A9P0B5Z3_BRAAE</name>
<sequence length="477" mass="52516">MVLRLFESKYIYFIVGSVNLVAFSVGTGMSWPSSQLTKLTNNVDNPLGRLITKSEAGWITSLSNIGGIIGPVVYGFFMETIGHRNSLIALGIPLVTTFGITAFAQNIYLYYIARFLLGIGSGPMFLVCAVYVAEIADNDRRALLTATTVIYVTTGTLFSYCVGPYTSPMVFNLILSAIPSLYIILVVLFVPESPHYLLKQGDVVGATRILENIRGYKGDDITREIEDLKGFTDSSHEEKARVIDLFSSSAAIYAFFMGLFLVTFLQVNGTGVFINYTEQIFDGTVSKLTSSQSAIVVGVIQVVFSPISPIFIQRFGRKTLLLTSIMGGIAAHTSLGGYFILQDQGVDLHRFSWVPLTSMGLFFFSFFAGFGCLPWAIITEIYPSHIKSMGCSVVNTISSMLGFLVMFYFNCMVDSIGMGYTFILFSGVMSVAWLIIFVKLPETKGKTFHEIQDIISGPKGRYMDEIGLETTSETYSE</sequence>
<evidence type="ECO:0000256" key="9">
    <source>
        <dbReference type="SAM" id="Phobius"/>
    </source>
</evidence>
<feature type="transmembrane region" description="Helical" evidence="9">
    <location>
        <begin position="86"/>
        <end position="105"/>
    </location>
</feature>
<dbReference type="InterPro" id="IPR005828">
    <property type="entry name" value="MFS_sugar_transport-like"/>
</dbReference>
<feature type="transmembrane region" description="Helical" evidence="9">
    <location>
        <begin position="169"/>
        <end position="190"/>
    </location>
</feature>
<evidence type="ECO:0000259" key="10">
    <source>
        <dbReference type="PROSITE" id="PS50850"/>
    </source>
</evidence>
<comment type="subcellular location">
    <subcellularLocation>
        <location evidence="1">Cell membrane</location>
        <topology evidence="1">Multi-pass membrane protein</topology>
    </subcellularLocation>
</comment>
<feature type="transmembrane region" description="Helical" evidence="9">
    <location>
        <begin position="294"/>
        <end position="312"/>
    </location>
</feature>
<feature type="transmembrane region" description="Helical" evidence="9">
    <location>
        <begin position="353"/>
        <end position="377"/>
    </location>
</feature>
<dbReference type="AlphaFoldDB" id="A0A9P0B5Z3"/>
<dbReference type="Gene3D" id="1.20.1250.20">
    <property type="entry name" value="MFS general substrate transporter like domains"/>
    <property type="match status" value="1"/>
</dbReference>
<evidence type="ECO:0000313" key="12">
    <source>
        <dbReference type="Proteomes" id="UP001154078"/>
    </source>
</evidence>
<dbReference type="FunFam" id="1.20.1250.20:FF:000218">
    <property type="entry name" value="facilitated trehalose transporter Tret1"/>
    <property type="match status" value="1"/>
</dbReference>
<evidence type="ECO:0000256" key="7">
    <source>
        <dbReference type="ARBA" id="ARBA00023136"/>
    </source>
</evidence>
<keyword evidence="8" id="KW-0325">Glycoprotein</keyword>
<feature type="domain" description="Major facilitator superfamily (MFS) profile" evidence="10">
    <location>
        <begin position="12"/>
        <end position="444"/>
    </location>
</feature>
<evidence type="ECO:0000256" key="8">
    <source>
        <dbReference type="ARBA" id="ARBA00023180"/>
    </source>
</evidence>
<keyword evidence="3" id="KW-1003">Cell membrane</keyword>
<organism evidence="11 12">
    <name type="scientific">Brassicogethes aeneus</name>
    <name type="common">Rape pollen beetle</name>
    <name type="synonym">Meligethes aeneus</name>
    <dbReference type="NCBI Taxonomy" id="1431903"/>
    <lineage>
        <taxon>Eukaryota</taxon>
        <taxon>Metazoa</taxon>
        <taxon>Ecdysozoa</taxon>
        <taxon>Arthropoda</taxon>
        <taxon>Hexapoda</taxon>
        <taxon>Insecta</taxon>
        <taxon>Pterygota</taxon>
        <taxon>Neoptera</taxon>
        <taxon>Endopterygota</taxon>
        <taxon>Coleoptera</taxon>
        <taxon>Polyphaga</taxon>
        <taxon>Cucujiformia</taxon>
        <taxon>Nitidulidae</taxon>
        <taxon>Meligethinae</taxon>
        <taxon>Brassicogethes</taxon>
    </lineage>
</organism>